<dbReference type="PANTHER" id="PTHR14463">
    <property type="entry name" value="LIPASE MATURATION FACTOR"/>
    <property type="match status" value="1"/>
</dbReference>
<protein>
    <recommendedName>
        <fullName evidence="8">Lipase maturation factor</fullName>
    </recommendedName>
</protein>
<feature type="transmembrane region" description="Helical" evidence="8">
    <location>
        <begin position="92"/>
        <end position="115"/>
    </location>
</feature>
<dbReference type="EMBL" id="HAAD01001433">
    <property type="protein sequence ID" value="CDG67665.1"/>
    <property type="molecule type" value="mRNA"/>
</dbReference>
<dbReference type="Pfam" id="PF06762">
    <property type="entry name" value="LMF1"/>
    <property type="match status" value="1"/>
</dbReference>
<sequence>MCSYTAIGGQFICIDMYSYTAIGGQFICIDMYSYTAIGGQFICIDMYSYTAIGGQFICIDMYSYTAIGGDATLLEKFKAKFTLLWLAPYLKLNVACAIELYCIMGGLLSAGVIIFERFRNRLSFFVLWLMYFSIYQVGQTFMWFQWDILLLETGFLTIFLSQNLQNSTNEYGSHHNLIFWLVKWLLFRLMFASGIVKLTSMCPAWWSLTALNWHYESQCIPTALAWYAHQLPEFFQKLSVVVTFVIEIPIPFLFFSPLRSLRLFAFYSQIIFQVTIILTGNYNFFNALTIVLCITLLDDEYIDKIAPRYFMPSIIFIIKKDIILKYLTKDLSSGYPESFAKLQKTSRIVSIISSLLSFFIIYSLIYFTKNLFNLKLKNGEINSEIEPILKWNVVDQATLFKPGGKFCNIFLTEKYHIITSPLNLLNKLTESGYVPFTDLDRGIQDDLWPIIQKWHSDSEYYHIANSYGLFRSMTGVGGRPELVIEGSDYELPFYYKPGNLSAPLGFVAPHQPRLDWQMWFAALGSYQRNPWFVHLIYKILQGSKDVAYLMAPSPFKNNPPKYVRSSLYTYHYTKLRNMSEFFIQSRKIKKWWRREYSKEYTPPLSKDDPSLIKYIHDMGWNSKKQPEVYSYNLKPEYSYNLKPEYSYNLKPEYSYNLKPEYSYNFKPEYL</sequence>
<evidence type="ECO:0000256" key="5">
    <source>
        <dbReference type="ARBA" id="ARBA00022989"/>
    </source>
</evidence>
<reference evidence="11" key="1">
    <citation type="journal article" date="2013" name="Genome Biol. Evol.">
        <title>Punctuated emergences of genetic and phenotypic innovations in eumetazoan, bilaterian, euteleostome, and hominidae ancestors.</title>
        <authorList>
            <person name="Wenger Y."/>
            <person name="Galliot B."/>
        </authorList>
    </citation>
    <scope>NUCLEOTIDE SEQUENCE</scope>
    <source>
        <tissue evidence="11">Whole animals</tissue>
    </source>
</reference>
<dbReference type="Pfam" id="PF25179">
    <property type="entry name" value="LMF1_C"/>
    <property type="match status" value="1"/>
</dbReference>
<name>T2M6X3_HYDVU</name>
<dbReference type="GO" id="GO:0005789">
    <property type="term" value="C:endoplasmic reticulum membrane"/>
    <property type="evidence" value="ECO:0007669"/>
    <property type="project" value="UniProtKB-SubCell"/>
</dbReference>
<feature type="transmembrane region" description="Helical" evidence="8">
    <location>
        <begin position="122"/>
        <end position="138"/>
    </location>
</feature>
<feature type="non-terminal residue" evidence="11">
    <location>
        <position position="1"/>
    </location>
</feature>
<dbReference type="AlphaFoldDB" id="T2M6X3"/>
<comment type="subcellular location">
    <subcellularLocation>
        <location evidence="1 8">Endoplasmic reticulum membrane</location>
        <topology evidence="1 8">Multi-pass membrane protein</topology>
    </subcellularLocation>
</comment>
<feature type="domain" description="Lipase maturation factor 1/2 C-terminal" evidence="10">
    <location>
        <begin position="463"/>
        <end position="602"/>
    </location>
</feature>
<evidence type="ECO:0000259" key="10">
    <source>
        <dbReference type="Pfam" id="PF25179"/>
    </source>
</evidence>
<dbReference type="InterPro" id="IPR057434">
    <property type="entry name" value="LMF1/2_N"/>
</dbReference>
<evidence type="ECO:0000259" key="9">
    <source>
        <dbReference type="Pfam" id="PF06762"/>
    </source>
</evidence>
<gene>
    <name evidence="11" type="primary">LMF2</name>
</gene>
<evidence type="ECO:0000256" key="1">
    <source>
        <dbReference type="ARBA" id="ARBA00004477"/>
    </source>
</evidence>
<organism evidence="11">
    <name type="scientific">Hydra vulgaris</name>
    <name type="common">Hydra</name>
    <name type="synonym">Hydra attenuata</name>
    <dbReference type="NCBI Taxonomy" id="6087"/>
    <lineage>
        <taxon>Eukaryota</taxon>
        <taxon>Metazoa</taxon>
        <taxon>Cnidaria</taxon>
        <taxon>Hydrozoa</taxon>
        <taxon>Hydroidolina</taxon>
        <taxon>Anthoathecata</taxon>
        <taxon>Aplanulata</taxon>
        <taxon>Hydridae</taxon>
        <taxon>Hydra</taxon>
    </lineage>
</organism>
<feature type="transmembrane region" description="Helical" evidence="8">
    <location>
        <begin position="270"/>
        <end position="297"/>
    </location>
</feature>
<keyword evidence="5 8" id="KW-1133">Transmembrane helix</keyword>
<dbReference type="InterPro" id="IPR057433">
    <property type="entry name" value="LMF1/2_C"/>
</dbReference>
<evidence type="ECO:0000256" key="7">
    <source>
        <dbReference type="ARBA" id="ARBA00023180"/>
    </source>
</evidence>
<keyword evidence="7" id="KW-0325">Glycoprotein</keyword>
<evidence type="ECO:0000256" key="8">
    <source>
        <dbReference type="RuleBase" id="RU361229"/>
    </source>
</evidence>
<comment type="similarity">
    <text evidence="2 8">Belongs to the lipase maturation factor family.</text>
</comment>
<evidence type="ECO:0000256" key="6">
    <source>
        <dbReference type="ARBA" id="ARBA00023136"/>
    </source>
</evidence>
<feature type="transmembrane region" description="Helical" evidence="8">
    <location>
        <begin position="348"/>
        <end position="367"/>
    </location>
</feature>
<dbReference type="PANTHER" id="PTHR14463:SF5">
    <property type="entry name" value="LIPASE MATURATION FACTOR 2"/>
    <property type="match status" value="1"/>
</dbReference>
<dbReference type="GO" id="GO:0051604">
    <property type="term" value="P:protein maturation"/>
    <property type="evidence" value="ECO:0007669"/>
    <property type="project" value="InterPro"/>
</dbReference>
<feature type="transmembrane region" description="Helical" evidence="8">
    <location>
        <begin position="185"/>
        <end position="206"/>
    </location>
</feature>
<dbReference type="OrthoDB" id="6019956at2759"/>
<evidence type="ECO:0000256" key="2">
    <source>
        <dbReference type="ARBA" id="ARBA00005512"/>
    </source>
</evidence>
<accession>T2M6X3</accession>
<dbReference type="InterPro" id="IPR009613">
    <property type="entry name" value="LMF"/>
</dbReference>
<comment type="function">
    <text evidence="8">Involved in the maturation of specific proteins in the endoplasmic reticulum.</text>
</comment>
<keyword evidence="4 8" id="KW-0256">Endoplasmic reticulum</keyword>
<evidence type="ECO:0000256" key="4">
    <source>
        <dbReference type="ARBA" id="ARBA00022824"/>
    </source>
</evidence>
<proteinExistence type="evidence at transcript level"/>
<evidence type="ECO:0000256" key="3">
    <source>
        <dbReference type="ARBA" id="ARBA00022692"/>
    </source>
</evidence>
<evidence type="ECO:0000313" key="11">
    <source>
        <dbReference type="EMBL" id="CDG67665.1"/>
    </source>
</evidence>
<feature type="domain" description="Lipase maturation factor 1/2 N-terminal" evidence="9">
    <location>
        <begin position="142"/>
        <end position="302"/>
    </location>
</feature>
<keyword evidence="6 8" id="KW-0472">Membrane</keyword>
<feature type="transmembrane region" description="Helical" evidence="8">
    <location>
        <begin position="238"/>
        <end position="258"/>
    </location>
</feature>
<keyword evidence="3 8" id="KW-0812">Transmembrane</keyword>